<dbReference type="Proteomes" id="UP000799440">
    <property type="component" value="Unassembled WGS sequence"/>
</dbReference>
<evidence type="ECO:0000313" key="3">
    <source>
        <dbReference type="EMBL" id="KAF2749136.1"/>
    </source>
</evidence>
<name>A0A6A6VH62_9PLEO</name>
<feature type="transmembrane region" description="Helical" evidence="2">
    <location>
        <begin position="82"/>
        <end position="102"/>
    </location>
</feature>
<evidence type="ECO:0000256" key="1">
    <source>
        <dbReference type="SAM" id="MobiDB-lite"/>
    </source>
</evidence>
<dbReference type="EMBL" id="MU006567">
    <property type="protein sequence ID" value="KAF2749136.1"/>
    <property type="molecule type" value="Genomic_DNA"/>
</dbReference>
<keyword evidence="4" id="KW-1185">Reference proteome</keyword>
<keyword evidence="2" id="KW-1133">Transmembrane helix</keyword>
<feature type="transmembrane region" description="Helical" evidence="2">
    <location>
        <begin position="7"/>
        <end position="29"/>
    </location>
</feature>
<feature type="compositionally biased region" description="Acidic residues" evidence="1">
    <location>
        <begin position="255"/>
        <end position="266"/>
    </location>
</feature>
<organism evidence="3 4">
    <name type="scientific">Sporormia fimetaria CBS 119925</name>
    <dbReference type="NCBI Taxonomy" id="1340428"/>
    <lineage>
        <taxon>Eukaryota</taxon>
        <taxon>Fungi</taxon>
        <taxon>Dikarya</taxon>
        <taxon>Ascomycota</taxon>
        <taxon>Pezizomycotina</taxon>
        <taxon>Dothideomycetes</taxon>
        <taxon>Pleosporomycetidae</taxon>
        <taxon>Pleosporales</taxon>
        <taxon>Sporormiaceae</taxon>
        <taxon>Sporormia</taxon>
    </lineage>
</organism>
<feature type="transmembrane region" description="Helical" evidence="2">
    <location>
        <begin position="185"/>
        <end position="206"/>
    </location>
</feature>
<evidence type="ECO:0000256" key="2">
    <source>
        <dbReference type="SAM" id="Phobius"/>
    </source>
</evidence>
<proteinExistence type="predicted"/>
<protein>
    <recommendedName>
        <fullName evidence="5">Tetraspanin Tsp3</fullName>
    </recommendedName>
</protein>
<feature type="region of interest" description="Disordered" evidence="1">
    <location>
        <begin position="255"/>
        <end position="305"/>
    </location>
</feature>
<keyword evidence="2" id="KW-0812">Transmembrane</keyword>
<reference evidence="3" key="1">
    <citation type="journal article" date="2020" name="Stud. Mycol.">
        <title>101 Dothideomycetes genomes: a test case for predicting lifestyles and emergence of pathogens.</title>
        <authorList>
            <person name="Haridas S."/>
            <person name="Albert R."/>
            <person name="Binder M."/>
            <person name="Bloem J."/>
            <person name="Labutti K."/>
            <person name="Salamov A."/>
            <person name="Andreopoulos B."/>
            <person name="Baker S."/>
            <person name="Barry K."/>
            <person name="Bills G."/>
            <person name="Bluhm B."/>
            <person name="Cannon C."/>
            <person name="Castanera R."/>
            <person name="Culley D."/>
            <person name="Daum C."/>
            <person name="Ezra D."/>
            <person name="Gonzalez J."/>
            <person name="Henrissat B."/>
            <person name="Kuo A."/>
            <person name="Liang C."/>
            <person name="Lipzen A."/>
            <person name="Lutzoni F."/>
            <person name="Magnuson J."/>
            <person name="Mondo S."/>
            <person name="Nolan M."/>
            <person name="Ohm R."/>
            <person name="Pangilinan J."/>
            <person name="Park H.-J."/>
            <person name="Ramirez L."/>
            <person name="Alfaro M."/>
            <person name="Sun H."/>
            <person name="Tritt A."/>
            <person name="Yoshinaga Y."/>
            <person name="Zwiers L.-H."/>
            <person name="Turgeon B."/>
            <person name="Goodwin S."/>
            <person name="Spatafora J."/>
            <person name="Crous P."/>
            <person name="Grigoriev I."/>
        </authorList>
    </citation>
    <scope>NUCLEOTIDE SEQUENCE</scope>
    <source>
        <strain evidence="3">CBS 119925</strain>
    </source>
</reference>
<dbReference type="AlphaFoldDB" id="A0A6A6VH62"/>
<feature type="transmembrane region" description="Helical" evidence="2">
    <location>
        <begin position="41"/>
        <end position="61"/>
    </location>
</feature>
<sequence length="305" mass="33708">MAYTRKQIVTCISIVYLVLVTALAAYAGSRAQQLSLPISDVLIGFVEALPIIAGLVLEVGYDGTRHQERRRKLPKGDTRGPPLVIVANTVIFIYSTAVMTLLGTHVGPVPGLRCGLEERWTQMFRLKKEEPIRTIQDAFKCCGLINSHDRAWPFPDKTHDQHACEKTFGRTSGCLVPWRQEEQRMAGIMMAAVGLVFLWQLGIIVTSTRQDTGLHRVLPDRVSNLIADGEAGNGRSRRAIDYLPNFSEYRDDVAEEVQDDEDEDAGTDPQRLLGESEEPGKGLLGGAVGGQTQRAPAVENEWARN</sequence>
<dbReference type="OrthoDB" id="71600at2759"/>
<keyword evidence="2" id="KW-0472">Membrane</keyword>
<evidence type="ECO:0008006" key="5">
    <source>
        <dbReference type="Google" id="ProtNLM"/>
    </source>
</evidence>
<gene>
    <name evidence="3" type="ORF">M011DRAFT_466254</name>
</gene>
<accession>A0A6A6VH62</accession>
<evidence type="ECO:0000313" key="4">
    <source>
        <dbReference type="Proteomes" id="UP000799440"/>
    </source>
</evidence>